<evidence type="ECO:0000259" key="3">
    <source>
        <dbReference type="Pfam" id="PF00294"/>
    </source>
</evidence>
<proteinExistence type="predicted"/>
<evidence type="ECO:0000256" key="1">
    <source>
        <dbReference type="ARBA" id="ARBA00022679"/>
    </source>
</evidence>
<protein>
    <submittedName>
        <fullName evidence="4">D-glycero-beta-D-manno-heptose-7-phosphate kinase</fullName>
    </submittedName>
</protein>
<gene>
    <name evidence="4" type="ORF">DAY19_05790</name>
</gene>
<dbReference type="EMBL" id="QDKL01000002">
    <property type="protein sequence ID" value="RZF21191.1"/>
    <property type="molecule type" value="Genomic_DNA"/>
</dbReference>
<name>A0ABY0IE05_9BACT</name>
<dbReference type="InterPro" id="IPR011913">
    <property type="entry name" value="RfaE_dom_I"/>
</dbReference>
<dbReference type="Gene3D" id="3.40.1190.20">
    <property type="match status" value="1"/>
</dbReference>
<feature type="domain" description="Carbohydrate kinase PfkB" evidence="3">
    <location>
        <begin position="61"/>
        <end position="323"/>
    </location>
</feature>
<evidence type="ECO:0000313" key="5">
    <source>
        <dbReference type="Proteomes" id="UP000443582"/>
    </source>
</evidence>
<organism evidence="4 5">
    <name type="scientific">Halobacteriovorax vibrionivorans</name>
    <dbReference type="NCBI Taxonomy" id="2152716"/>
    <lineage>
        <taxon>Bacteria</taxon>
        <taxon>Pseudomonadati</taxon>
        <taxon>Bdellovibrionota</taxon>
        <taxon>Bacteriovoracia</taxon>
        <taxon>Bacteriovoracales</taxon>
        <taxon>Halobacteriovoraceae</taxon>
        <taxon>Halobacteriovorax</taxon>
    </lineage>
</organism>
<dbReference type="Pfam" id="PF00294">
    <property type="entry name" value="PfkB"/>
    <property type="match status" value="1"/>
</dbReference>
<keyword evidence="1" id="KW-0808">Transferase</keyword>
<dbReference type="CDD" id="cd01172">
    <property type="entry name" value="RfaE_like"/>
    <property type="match status" value="1"/>
</dbReference>
<dbReference type="PANTHER" id="PTHR46969:SF1">
    <property type="entry name" value="BIFUNCTIONAL PROTEIN HLDE"/>
    <property type="match status" value="1"/>
</dbReference>
<dbReference type="SUPFAM" id="SSF53613">
    <property type="entry name" value="Ribokinase-like"/>
    <property type="match status" value="1"/>
</dbReference>
<reference evidence="5" key="1">
    <citation type="journal article" date="2019" name="Int. J. Syst. Evol. Microbiol.">
        <title>Halobacteriovorax valvorus sp. nov., a novel prokaryotic predator isolated from coastal seawater of China.</title>
        <authorList>
            <person name="Chen M.-X."/>
        </authorList>
    </citation>
    <scope>NUCLEOTIDE SEQUENCE [LARGE SCALE GENOMIC DNA]</scope>
    <source>
        <strain evidence="5">BL9</strain>
    </source>
</reference>
<keyword evidence="2 4" id="KW-0418">Kinase</keyword>
<dbReference type="GO" id="GO:0016301">
    <property type="term" value="F:kinase activity"/>
    <property type="evidence" value="ECO:0007669"/>
    <property type="project" value="UniProtKB-KW"/>
</dbReference>
<keyword evidence="5" id="KW-1185">Reference proteome</keyword>
<sequence length="340" mass="37208">MTKLISPQRFDAIVSNLSNIKPILVVGDVGIDKYTSGVVNRISPEAPVPLVEVQKEWQKLGLSANVSENLKTLGVESTLCGVMGDDLNANVLEDLLEEAGLSTWGVVRCEERPTVFKERIVTDHQQICRIDYESKKPISEDVEKRLIGRINELKENHGALILEDYSKGVLTESLISRLVNEFKESKSLIAVDPSRTTPPLFYKGVSLLKPNHVEAKLMVNQLGYSQDMQVEEIADILVDKLQLEKIIITLGARGMAMLDTKGDGKLHMIPTVANEVYDVSGAGDTTISLLVACLEAGGSLEEAAWVANCGAGVVVGKVGTATVSQDELRNYYEVLKEKMK</sequence>
<comment type="caution">
    <text evidence="4">The sequence shown here is derived from an EMBL/GenBank/DDBJ whole genome shotgun (WGS) entry which is preliminary data.</text>
</comment>
<evidence type="ECO:0000256" key="2">
    <source>
        <dbReference type="ARBA" id="ARBA00022777"/>
    </source>
</evidence>
<dbReference type="InterPro" id="IPR011611">
    <property type="entry name" value="PfkB_dom"/>
</dbReference>
<dbReference type="PANTHER" id="PTHR46969">
    <property type="entry name" value="BIFUNCTIONAL PROTEIN HLDE"/>
    <property type="match status" value="1"/>
</dbReference>
<dbReference type="RefSeq" id="WP_114706258.1">
    <property type="nucleotide sequence ID" value="NZ_QDKL01000002.1"/>
</dbReference>
<accession>A0ABY0IE05</accession>
<evidence type="ECO:0000313" key="4">
    <source>
        <dbReference type="EMBL" id="RZF21191.1"/>
    </source>
</evidence>
<dbReference type="InterPro" id="IPR029056">
    <property type="entry name" value="Ribokinase-like"/>
</dbReference>
<dbReference type="Proteomes" id="UP000443582">
    <property type="component" value="Unassembled WGS sequence"/>
</dbReference>